<dbReference type="RefSeq" id="WP_211039511.1">
    <property type="nucleotide sequence ID" value="NZ_JAELVF020000001.1"/>
</dbReference>
<dbReference type="AlphaFoldDB" id="A0A949N164"/>
<dbReference type="Proteomes" id="UP000694501">
    <property type="component" value="Unassembled WGS sequence"/>
</dbReference>
<dbReference type="EMBL" id="JAELVF020000001">
    <property type="protein sequence ID" value="MBU7597455.1"/>
    <property type="molecule type" value="Genomic_DNA"/>
</dbReference>
<sequence length="387" mass="42431">MSGLSLRPDALSVRGLFSFLRDLDLDCDINPCAAWIGALDADRVGAPAGVVAFLREFGLTQALAHLLDIDETDVAATCVVHETPMDGEPDQLAEPMSAYHNSRPLRLDEAVHVACWPRADGEHVVFVKLNHLVVDLGDAVATLAAVRAHLKGTAVRRVGARYRGHAALVARYAALNPADPALVEKGLGEMPVPGRKGIPMISESSEQWLPLRRGSSFDDLLSAVTAAVLRTIGGGLVLQYPTSRWEFARKGGYFVEIKPLVVRGESAADYTPEYFLRTRNHYDSLGRFSLSDLTSFGAELARARMPRIVVSDTTLMRPEPRLWRWIPLSSARVFEDVKFLADRSMPGPPLLRLQYKSRFLPPDAVTSILDDLRERIGADSTPDGSAR</sequence>
<accession>A0A949N164</accession>
<organism evidence="1 2">
    <name type="scientific">Streptomyces tardus</name>
    <dbReference type="NCBI Taxonomy" id="2780544"/>
    <lineage>
        <taxon>Bacteria</taxon>
        <taxon>Bacillati</taxon>
        <taxon>Actinomycetota</taxon>
        <taxon>Actinomycetes</taxon>
        <taxon>Kitasatosporales</taxon>
        <taxon>Streptomycetaceae</taxon>
        <taxon>Streptomyces</taxon>
    </lineage>
</organism>
<proteinExistence type="predicted"/>
<protein>
    <submittedName>
        <fullName evidence="1">Uncharacterized protein</fullName>
    </submittedName>
</protein>
<evidence type="ECO:0000313" key="2">
    <source>
        <dbReference type="Proteomes" id="UP000694501"/>
    </source>
</evidence>
<gene>
    <name evidence="1" type="ORF">JGS22_007400</name>
</gene>
<comment type="caution">
    <text evidence="1">The sequence shown here is derived from an EMBL/GenBank/DDBJ whole genome shotgun (WGS) entry which is preliminary data.</text>
</comment>
<evidence type="ECO:0000313" key="1">
    <source>
        <dbReference type="EMBL" id="MBU7597455.1"/>
    </source>
</evidence>
<name>A0A949N164_9ACTN</name>
<keyword evidence="2" id="KW-1185">Reference proteome</keyword>
<reference evidence="1" key="1">
    <citation type="submission" date="2021-06" db="EMBL/GenBank/DDBJ databases">
        <title>Sequencing of actinobacteria type strains.</title>
        <authorList>
            <person name="Nguyen G.-S."/>
            <person name="Wentzel A."/>
        </authorList>
    </citation>
    <scope>NUCLEOTIDE SEQUENCE</scope>
    <source>
        <strain evidence="1">P38-E01</strain>
    </source>
</reference>